<dbReference type="Gene3D" id="3.30.310.260">
    <property type="match status" value="1"/>
</dbReference>
<dbReference type="InterPro" id="IPR023170">
    <property type="entry name" value="HhH_base_excis_C"/>
</dbReference>
<accession>A0A133ZIV4</accession>
<evidence type="ECO:0000256" key="3">
    <source>
        <dbReference type="ARBA" id="ARBA00022763"/>
    </source>
</evidence>
<protein>
    <recommendedName>
        <fullName evidence="2">DNA-(apurinic or apyrimidinic site) lyase</fullName>
        <ecNumber evidence="2">4.2.99.18</ecNumber>
    </recommendedName>
</protein>
<keyword evidence="7" id="KW-0511">Multifunctional enzyme</keyword>
<dbReference type="EMBL" id="LSDA01000113">
    <property type="protein sequence ID" value="KXB55364.1"/>
    <property type="molecule type" value="Genomic_DNA"/>
</dbReference>
<dbReference type="CDD" id="cd00056">
    <property type="entry name" value="ENDO3c"/>
    <property type="match status" value="1"/>
</dbReference>
<dbReference type="Gene3D" id="1.10.1670.10">
    <property type="entry name" value="Helix-hairpin-Helix base-excision DNA repair enzymes (C-terminal)"/>
    <property type="match status" value="1"/>
</dbReference>
<evidence type="ECO:0000256" key="6">
    <source>
        <dbReference type="ARBA" id="ARBA00023239"/>
    </source>
</evidence>
<dbReference type="GO" id="GO:0140078">
    <property type="term" value="F:class I DNA-(apurinic or apyrimidinic site) endonuclease activity"/>
    <property type="evidence" value="ECO:0007669"/>
    <property type="project" value="UniProtKB-EC"/>
</dbReference>
<evidence type="ECO:0000256" key="2">
    <source>
        <dbReference type="ARBA" id="ARBA00012720"/>
    </source>
</evidence>
<comment type="similarity">
    <text evidence="1">Belongs to the type-1 OGG1 family.</text>
</comment>
<keyword evidence="3" id="KW-0227">DNA damage</keyword>
<dbReference type="GO" id="GO:0006284">
    <property type="term" value="P:base-excision repair"/>
    <property type="evidence" value="ECO:0007669"/>
    <property type="project" value="InterPro"/>
</dbReference>
<evidence type="ECO:0000256" key="7">
    <source>
        <dbReference type="ARBA" id="ARBA00023268"/>
    </source>
</evidence>
<dbReference type="Pfam" id="PF07934">
    <property type="entry name" value="OGG_N"/>
    <property type="match status" value="1"/>
</dbReference>
<evidence type="ECO:0000256" key="1">
    <source>
        <dbReference type="ARBA" id="ARBA00010679"/>
    </source>
</evidence>
<dbReference type="PANTHER" id="PTHR10242">
    <property type="entry name" value="8-OXOGUANINE DNA GLYCOSYLASE"/>
    <property type="match status" value="1"/>
</dbReference>
<name>A0A133ZIV4_9FIRM</name>
<evidence type="ECO:0000256" key="5">
    <source>
        <dbReference type="ARBA" id="ARBA00023204"/>
    </source>
</evidence>
<dbReference type="PATRIC" id="fig|467210.3.peg.2147"/>
<dbReference type="Pfam" id="PF00730">
    <property type="entry name" value="HhH-GPD"/>
    <property type="match status" value="1"/>
</dbReference>
<evidence type="ECO:0000256" key="8">
    <source>
        <dbReference type="ARBA" id="ARBA00023295"/>
    </source>
</evidence>
<dbReference type="EC" id="4.2.99.18" evidence="2"/>
<dbReference type="GO" id="GO:0008534">
    <property type="term" value="F:oxidized purine nucleobase lesion DNA N-glycosylase activity"/>
    <property type="evidence" value="ECO:0007669"/>
    <property type="project" value="InterPro"/>
</dbReference>
<dbReference type="InterPro" id="IPR011257">
    <property type="entry name" value="DNA_glycosylase"/>
</dbReference>
<reference evidence="12" key="1">
    <citation type="submission" date="2016-01" db="EMBL/GenBank/DDBJ databases">
        <authorList>
            <person name="Mitreva M."/>
            <person name="Pepin K.H."/>
            <person name="Mihindukulasuriya K.A."/>
            <person name="Fulton R."/>
            <person name="Fronick C."/>
            <person name="O'Laughlin M."/>
            <person name="Miner T."/>
            <person name="Herter B."/>
            <person name="Rosa B.A."/>
            <person name="Cordes M."/>
            <person name="Tomlinson C."/>
            <person name="Wollam A."/>
            <person name="Palsikar V.B."/>
            <person name="Mardis E.R."/>
            <person name="Wilson R.K."/>
        </authorList>
    </citation>
    <scope>NUCLEOTIDE SEQUENCE [LARGE SCALE GENOMIC DNA]</scope>
    <source>
        <strain evidence="12">DNF00896</strain>
    </source>
</reference>
<keyword evidence="12" id="KW-1185">Reference proteome</keyword>
<feature type="domain" description="HhH-GPD" evidence="10">
    <location>
        <begin position="113"/>
        <end position="276"/>
    </location>
</feature>
<comment type="caution">
    <text evidence="11">The sequence shown here is derived from an EMBL/GenBank/DDBJ whole genome shotgun (WGS) entry which is preliminary data.</text>
</comment>
<evidence type="ECO:0000313" key="12">
    <source>
        <dbReference type="Proteomes" id="UP000070394"/>
    </source>
</evidence>
<evidence type="ECO:0000256" key="4">
    <source>
        <dbReference type="ARBA" id="ARBA00022801"/>
    </source>
</evidence>
<evidence type="ECO:0000256" key="9">
    <source>
        <dbReference type="ARBA" id="ARBA00044632"/>
    </source>
</evidence>
<dbReference type="Gene3D" id="1.10.340.30">
    <property type="entry name" value="Hypothetical protein, domain 2"/>
    <property type="match status" value="1"/>
</dbReference>
<keyword evidence="6" id="KW-0456">Lyase</keyword>
<dbReference type="GO" id="GO:0006289">
    <property type="term" value="P:nucleotide-excision repair"/>
    <property type="evidence" value="ECO:0007669"/>
    <property type="project" value="InterPro"/>
</dbReference>
<dbReference type="PANTHER" id="PTHR10242:SF2">
    <property type="entry name" value="N-GLYCOSYLASE_DNA LYASE"/>
    <property type="match status" value="1"/>
</dbReference>
<dbReference type="SUPFAM" id="SSF55945">
    <property type="entry name" value="TATA-box binding protein-like"/>
    <property type="match status" value="1"/>
</dbReference>
<organism evidence="11 12">
    <name type="scientific">Lachnoanaerobaculum saburreum</name>
    <dbReference type="NCBI Taxonomy" id="467210"/>
    <lineage>
        <taxon>Bacteria</taxon>
        <taxon>Bacillati</taxon>
        <taxon>Bacillota</taxon>
        <taxon>Clostridia</taxon>
        <taxon>Lachnospirales</taxon>
        <taxon>Lachnospiraceae</taxon>
        <taxon>Lachnoanaerobaculum</taxon>
    </lineage>
</organism>
<keyword evidence="4" id="KW-0378">Hydrolase</keyword>
<dbReference type="InterPro" id="IPR012904">
    <property type="entry name" value="OGG_N"/>
</dbReference>
<dbReference type="Proteomes" id="UP000070394">
    <property type="component" value="Unassembled WGS sequence"/>
</dbReference>
<evidence type="ECO:0000313" key="11">
    <source>
        <dbReference type="EMBL" id="KXB55364.1"/>
    </source>
</evidence>
<dbReference type="InterPro" id="IPR003265">
    <property type="entry name" value="HhH-GPD_domain"/>
</dbReference>
<evidence type="ECO:0000259" key="10">
    <source>
        <dbReference type="SMART" id="SM00478"/>
    </source>
</evidence>
<dbReference type="SUPFAM" id="SSF48150">
    <property type="entry name" value="DNA-glycosylase"/>
    <property type="match status" value="1"/>
</dbReference>
<keyword evidence="8" id="KW-0326">Glycosidase</keyword>
<gene>
    <name evidence="11" type="ORF">HMPREF1866_02169</name>
</gene>
<comment type="catalytic activity">
    <reaction evidence="9">
        <text>2'-deoxyribonucleotide-(2'-deoxyribose 5'-phosphate)-2'-deoxyribonucleotide-DNA = a 3'-end 2'-deoxyribonucleotide-(2,3-dehydro-2,3-deoxyribose 5'-phosphate)-DNA + a 5'-end 5'-phospho-2'-deoxyribonucleoside-DNA + H(+)</text>
        <dbReference type="Rhea" id="RHEA:66592"/>
        <dbReference type="Rhea" id="RHEA-COMP:13180"/>
        <dbReference type="Rhea" id="RHEA-COMP:16897"/>
        <dbReference type="Rhea" id="RHEA-COMP:17067"/>
        <dbReference type="ChEBI" id="CHEBI:15378"/>
        <dbReference type="ChEBI" id="CHEBI:136412"/>
        <dbReference type="ChEBI" id="CHEBI:157695"/>
        <dbReference type="ChEBI" id="CHEBI:167181"/>
        <dbReference type="EC" id="4.2.99.18"/>
    </reaction>
</comment>
<dbReference type="GO" id="GO:0003684">
    <property type="term" value="F:damaged DNA binding"/>
    <property type="evidence" value="ECO:0007669"/>
    <property type="project" value="InterPro"/>
</dbReference>
<sequence length="284" mass="32740">MNMFRIQYPYLDMKKIAESGQIFRFNVYDDEYSLVTGDKLLFIKEDDDGYILSCSESEFEEFWTDYFDLRLDYSDFEKNIPADDLFLTNAAEYSYGIRILNQDKWEMLISFIISQRKSIPAIKSSIEKLARTYGKKIDMQVPDFIKNIDKNSEFFAFPTPKALADASIDDLNACSLGYRSPYIEASAKAVYRGDIDLEALSKLDDNELLAALMSLKGVGIKVANCVALFGYHRIAAFPIDVWIKRMIDEHYDGEFPLKLYDGYAGVIQQYIFYYGRESTKHAGK</sequence>
<dbReference type="SMART" id="SM00478">
    <property type="entry name" value="ENDO3c"/>
    <property type="match status" value="1"/>
</dbReference>
<proteinExistence type="inferred from homology"/>
<dbReference type="STRING" id="467210.HMPREF1866_02169"/>
<keyword evidence="5" id="KW-0234">DNA repair</keyword>
<dbReference type="AlphaFoldDB" id="A0A133ZIV4"/>
<dbReference type="InterPro" id="IPR052054">
    <property type="entry name" value="Oxidative_DNA_repair_enzyme"/>
</dbReference>